<sequence length="307" mass="33076">MTAPARGIDEGGRPCGRRARAAVAGAHTAAPERWPLPVLALAAAGNWMPRASAAAGDAGARWLGLLALLALALPWLALALREHLRTRRRRHRHGQEAERERAARALHDALLQDIQGVLLGIQAAADRIPADDPLRRRLEQALDRAEEVLVASRDRARQLLRTQAAASGLVAGLVAVGEELAQDGAVRFRHAARGRARALEPAVRDACLRIGRDALIAAFQRSDGRTVRLRVEHAPEALRVRVRAGAVAADALAGLRADADRIGAEVAVEPQPDGGAEVVLRVAAARAYAPRRARWRWPWRRRGGEGP</sequence>
<feature type="coiled-coil region" evidence="4">
    <location>
        <begin position="135"/>
        <end position="162"/>
    </location>
</feature>
<evidence type="ECO:0000256" key="3">
    <source>
        <dbReference type="ARBA" id="ARBA00023012"/>
    </source>
</evidence>
<gene>
    <name evidence="6" type="ORF">KB893_01115</name>
    <name evidence="7" type="ORF">KB893_013335</name>
</gene>
<dbReference type="GO" id="GO:0000160">
    <property type="term" value="P:phosphorelay signal transduction system"/>
    <property type="evidence" value="ECO:0007669"/>
    <property type="project" value="UniProtKB-KW"/>
</dbReference>
<dbReference type="AlphaFoldDB" id="A0A8J7VQM5"/>
<evidence type="ECO:0000313" key="8">
    <source>
        <dbReference type="Proteomes" id="UP000675747"/>
    </source>
</evidence>
<keyword evidence="3" id="KW-0902">Two-component regulatory system</keyword>
<evidence type="ECO:0000256" key="1">
    <source>
        <dbReference type="ARBA" id="ARBA00022679"/>
    </source>
</evidence>
<keyword evidence="8" id="KW-1185">Reference proteome</keyword>
<evidence type="ECO:0000313" key="7">
    <source>
        <dbReference type="EMBL" id="MBS7458117.1"/>
    </source>
</evidence>
<proteinExistence type="predicted"/>
<evidence type="ECO:0000256" key="5">
    <source>
        <dbReference type="SAM" id="Phobius"/>
    </source>
</evidence>
<evidence type="ECO:0000256" key="4">
    <source>
        <dbReference type="SAM" id="Coils"/>
    </source>
</evidence>
<feature type="transmembrane region" description="Helical" evidence="5">
    <location>
        <begin position="62"/>
        <end position="80"/>
    </location>
</feature>
<evidence type="ECO:0000256" key="2">
    <source>
        <dbReference type="ARBA" id="ARBA00022777"/>
    </source>
</evidence>
<reference evidence="7 8" key="1">
    <citation type="journal article" date="2021" name="Microbiol. Resour. Announc.">
        <title>Draft Genome Sequence of Coralloluteibacterium stylophorae LMG 29479T.</title>
        <authorList>
            <person name="Karlyshev A.V."/>
            <person name="Kudryashova E.B."/>
            <person name="Ariskina E.V."/>
            <person name="Conroy A.P."/>
            <person name="Abidueva E.Y."/>
        </authorList>
    </citation>
    <scope>NUCLEOTIDE SEQUENCE [LARGE SCALE GENOMIC DNA]</scope>
    <source>
        <strain evidence="7 8">LMG 29479</strain>
    </source>
</reference>
<dbReference type="EMBL" id="JAGQFT020000009">
    <property type="protein sequence ID" value="MBS7458117.1"/>
    <property type="molecule type" value="Genomic_DNA"/>
</dbReference>
<dbReference type="Proteomes" id="UP000675747">
    <property type="component" value="Unassembled WGS sequence"/>
</dbReference>
<dbReference type="GO" id="GO:0016301">
    <property type="term" value="F:kinase activity"/>
    <property type="evidence" value="ECO:0007669"/>
    <property type="project" value="UniProtKB-KW"/>
</dbReference>
<comment type="caution">
    <text evidence="6">The sequence shown here is derived from an EMBL/GenBank/DDBJ whole genome shotgun (WGS) entry which is preliminary data.</text>
</comment>
<dbReference type="Gene3D" id="1.20.5.1930">
    <property type="match status" value="1"/>
</dbReference>
<keyword evidence="5" id="KW-0472">Membrane</keyword>
<accession>A0A8J7VQM5</accession>
<evidence type="ECO:0008006" key="9">
    <source>
        <dbReference type="Google" id="ProtNLM"/>
    </source>
</evidence>
<reference evidence="6" key="2">
    <citation type="submission" date="2021-04" db="EMBL/GenBank/DDBJ databases">
        <authorList>
            <person name="Karlyshev A.V."/>
        </authorList>
    </citation>
    <scope>NUCLEOTIDE SEQUENCE</scope>
    <source>
        <strain evidence="6">LMG 29479</strain>
    </source>
</reference>
<keyword evidence="1" id="KW-0808">Transferase</keyword>
<evidence type="ECO:0000313" key="6">
    <source>
        <dbReference type="EMBL" id="MBR0561124.1"/>
    </source>
</evidence>
<dbReference type="PANTHER" id="PTHR24421">
    <property type="entry name" value="NITRATE/NITRITE SENSOR PROTEIN NARX-RELATED"/>
    <property type="match status" value="1"/>
</dbReference>
<dbReference type="InterPro" id="IPR036890">
    <property type="entry name" value="HATPase_C_sf"/>
</dbReference>
<protein>
    <recommendedName>
        <fullName evidence="9">Signal transduction histidine kinase subgroup 3 dimerisation and phosphoacceptor domain-containing protein</fullName>
    </recommendedName>
</protein>
<dbReference type="Gene3D" id="3.30.565.10">
    <property type="entry name" value="Histidine kinase-like ATPase, C-terminal domain"/>
    <property type="match status" value="1"/>
</dbReference>
<dbReference type="EMBL" id="JAGQFT010000003">
    <property type="protein sequence ID" value="MBR0561124.1"/>
    <property type="molecule type" value="Genomic_DNA"/>
</dbReference>
<name>A0A8J7VQM5_9GAMM</name>
<dbReference type="PANTHER" id="PTHR24421:SF62">
    <property type="entry name" value="SENSORY TRANSDUCTION HISTIDINE KINASE"/>
    <property type="match status" value="1"/>
</dbReference>
<organism evidence="6">
    <name type="scientific">Coralloluteibacterium stylophorae</name>
    <dbReference type="NCBI Taxonomy" id="1776034"/>
    <lineage>
        <taxon>Bacteria</taxon>
        <taxon>Pseudomonadati</taxon>
        <taxon>Pseudomonadota</taxon>
        <taxon>Gammaproteobacteria</taxon>
        <taxon>Lysobacterales</taxon>
        <taxon>Lysobacteraceae</taxon>
        <taxon>Coralloluteibacterium</taxon>
    </lineage>
</organism>
<keyword evidence="2" id="KW-0418">Kinase</keyword>
<dbReference type="InterPro" id="IPR050482">
    <property type="entry name" value="Sensor_HK_TwoCompSys"/>
</dbReference>
<dbReference type="RefSeq" id="WP_211925091.1">
    <property type="nucleotide sequence ID" value="NZ_JAGQFT020000009.1"/>
</dbReference>
<keyword evidence="5" id="KW-1133">Transmembrane helix</keyword>
<keyword evidence="4" id="KW-0175">Coiled coil</keyword>
<keyword evidence="5" id="KW-0812">Transmembrane</keyword>